<feature type="transmembrane region" description="Helical" evidence="7">
    <location>
        <begin position="233"/>
        <end position="252"/>
    </location>
</feature>
<dbReference type="InterPro" id="IPR002656">
    <property type="entry name" value="Acyl_transf_3_dom"/>
</dbReference>
<reference evidence="9 10" key="1">
    <citation type="submission" date="2020-07" db="EMBL/GenBank/DDBJ databases">
        <title>Sequencing the genomes of 1000 actinobacteria strains.</title>
        <authorList>
            <person name="Klenk H.-P."/>
        </authorList>
    </citation>
    <scope>NUCLEOTIDE SEQUENCE [LARGE SCALE GENOMIC DNA]</scope>
    <source>
        <strain evidence="9 10">DSM 15166</strain>
    </source>
</reference>
<evidence type="ECO:0000256" key="1">
    <source>
        <dbReference type="ARBA" id="ARBA00004651"/>
    </source>
</evidence>
<feature type="domain" description="Acyltransferase 3" evidence="8">
    <location>
        <begin position="26"/>
        <end position="360"/>
    </location>
</feature>
<proteinExistence type="inferred from homology"/>
<protein>
    <submittedName>
        <fullName evidence="9">Surface polysaccharide O-acyltransferase-like enzyme</fullName>
    </submittedName>
</protein>
<keyword evidence="9" id="KW-0808">Transferase</keyword>
<dbReference type="Pfam" id="PF01757">
    <property type="entry name" value="Acyl_transf_3"/>
    <property type="match status" value="1"/>
</dbReference>
<keyword evidence="5 7" id="KW-1133">Transmembrane helix</keyword>
<evidence type="ECO:0000256" key="4">
    <source>
        <dbReference type="ARBA" id="ARBA00022692"/>
    </source>
</evidence>
<evidence type="ECO:0000259" key="8">
    <source>
        <dbReference type="Pfam" id="PF01757"/>
    </source>
</evidence>
<comment type="subcellular location">
    <subcellularLocation>
        <location evidence="1">Cell membrane</location>
        <topology evidence="1">Multi-pass membrane protein</topology>
    </subcellularLocation>
</comment>
<evidence type="ECO:0000256" key="3">
    <source>
        <dbReference type="ARBA" id="ARBA00022475"/>
    </source>
</evidence>
<sequence length="372" mass="40045">MNQPPHELDAIATGDDVAAARTRSVGLDVLRTTAILGVVAIHVFGNIVGNPAIRGSGTWWAATVIDVANVWVVPVFVMVSGALVLSSRAHVDGPAAFYRKRLLRLGPAFVFWQVFYFVVVRMLMSHQHFTLVETAGLVFDAKTYTHLYFLWLIVGLYAVAPVLAAFLHGGGPRRAVIFASCTLGLTVVVVGLSGLATMHGDPHPIVLNALTQWVPYVGYFLAGWALRNVTLRAGWTIAAALATAALLAMTIWQYNGVAVPGWLNAVSPPGYYSAIVAAASVGVFVVVNSLCAHVRTRPVQRRGMLTTLSDAAFGVYLVHFFILVLAELVVPGLLPRLQTTLWVAIAVWAGVCVLSFAISIGARRVPVLRRLF</sequence>
<dbReference type="GO" id="GO:0016413">
    <property type="term" value="F:O-acetyltransferase activity"/>
    <property type="evidence" value="ECO:0007669"/>
    <property type="project" value="TreeGrafter"/>
</dbReference>
<dbReference type="GO" id="GO:0009246">
    <property type="term" value="P:enterobacterial common antigen biosynthetic process"/>
    <property type="evidence" value="ECO:0007669"/>
    <property type="project" value="TreeGrafter"/>
</dbReference>
<keyword evidence="3" id="KW-1003">Cell membrane</keyword>
<dbReference type="AlphaFoldDB" id="A0A853DQ80"/>
<feature type="transmembrane region" description="Helical" evidence="7">
    <location>
        <begin position="175"/>
        <end position="199"/>
    </location>
</feature>
<accession>A0A853DQ80</accession>
<feature type="transmembrane region" description="Helical" evidence="7">
    <location>
        <begin position="105"/>
        <end position="124"/>
    </location>
</feature>
<keyword evidence="9" id="KW-0012">Acyltransferase</keyword>
<evidence type="ECO:0000313" key="9">
    <source>
        <dbReference type="EMBL" id="NYK11252.1"/>
    </source>
</evidence>
<dbReference type="GO" id="GO:0005886">
    <property type="term" value="C:plasma membrane"/>
    <property type="evidence" value="ECO:0007669"/>
    <property type="project" value="UniProtKB-SubCell"/>
</dbReference>
<feature type="transmembrane region" description="Helical" evidence="7">
    <location>
        <begin position="59"/>
        <end position="85"/>
    </location>
</feature>
<evidence type="ECO:0000256" key="6">
    <source>
        <dbReference type="ARBA" id="ARBA00023136"/>
    </source>
</evidence>
<feature type="transmembrane region" description="Helical" evidence="7">
    <location>
        <begin position="340"/>
        <end position="362"/>
    </location>
</feature>
<organism evidence="9 10">
    <name type="scientific">Leifsonia naganoensis</name>
    <dbReference type="NCBI Taxonomy" id="150025"/>
    <lineage>
        <taxon>Bacteria</taxon>
        <taxon>Bacillati</taxon>
        <taxon>Actinomycetota</taxon>
        <taxon>Actinomycetes</taxon>
        <taxon>Micrococcales</taxon>
        <taxon>Microbacteriaceae</taxon>
        <taxon>Leifsonia</taxon>
    </lineage>
</organism>
<keyword evidence="10" id="KW-1185">Reference proteome</keyword>
<evidence type="ECO:0000256" key="7">
    <source>
        <dbReference type="SAM" id="Phobius"/>
    </source>
</evidence>
<dbReference type="Proteomes" id="UP000521075">
    <property type="component" value="Unassembled WGS sequence"/>
</dbReference>
<dbReference type="RefSeq" id="WP_179701779.1">
    <property type="nucleotide sequence ID" value="NZ_BAAAHA010000001.1"/>
</dbReference>
<evidence type="ECO:0000256" key="5">
    <source>
        <dbReference type="ARBA" id="ARBA00022989"/>
    </source>
</evidence>
<feature type="transmembrane region" description="Helical" evidence="7">
    <location>
        <begin position="205"/>
        <end position="226"/>
    </location>
</feature>
<gene>
    <name evidence="9" type="ORF">HNR14_003133</name>
</gene>
<feature type="transmembrane region" description="Helical" evidence="7">
    <location>
        <begin position="29"/>
        <end position="47"/>
    </location>
</feature>
<dbReference type="EMBL" id="JACCHJ010000001">
    <property type="protein sequence ID" value="NYK11252.1"/>
    <property type="molecule type" value="Genomic_DNA"/>
</dbReference>
<evidence type="ECO:0000256" key="2">
    <source>
        <dbReference type="ARBA" id="ARBA00007400"/>
    </source>
</evidence>
<feature type="transmembrane region" description="Helical" evidence="7">
    <location>
        <begin position="272"/>
        <end position="292"/>
    </location>
</feature>
<keyword evidence="4 7" id="KW-0812">Transmembrane</keyword>
<dbReference type="PANTHER" id="PTHR40074">
    <property type="entry name" value="O-ACETYLTRANSFERASE WECH"/>
    <property type="match status" value="1"/>
</dbReference>
<comment type="caution">
    <text evidence="9">The sequence shown here is derived from an EMBL/GenBank/DDBJ whole genome shotgun (WGS) entry which is preliminary data.</text>
</comment>
<dbReference type="PANTHER" id="PTHR40074:SF2">
    <property type="entry name" value="O-ACETYLTRANSFERASE WECH"/>
    <property type="match status" value="1"/>
</dbReference>
<feature type="transmembrane region" description="Helical" evidence="7">
    <location>
        <begin position="313"/>
        <end position="334"/>
    </location>
</feature>
<name>A0A853DQ80_9MICO</name>
<evidence type="ECO:0000313" key="10">
    <source>
        <dbReference type="Proteomes" id="UP000521075"/>
    </source>
</evidence>
<feature type="transmembrane region" description="Helical" evidence="7">
    <location>
        <begin position="144"/>
        <end position="168"/>
    </location>
</feature>
<keyword evidence="6 7" id="KW-0472">Membrane</keyword>
<comment type="similarity">
    <text evidence="2">Belongs to the acyltransferase 3 family.</text>
</comment>